<gene>
    <name evidence="2" type="ORF">GTW09_11665</name>
</gene>
<evidence type="ECO:0000313" key="3">
    <source>
        <dbReference type="Proteomes" id="UP000478837"/>
    </source>
</evidence>
<keyword evidence="3" id="KW-1185">Reference proteome</keyword>
<reference evidence="2 3" key="1">
    <citation type="submission" date="2020-01" db="EMBL/GenBank/DDBJ databases">
        <title>Genomes of bacteria type strains.</title>
        <authorList>
            <person name="Chen J."/>
            <person name="Zhu S."/>
            <person name="Yang J."/>
        </authorList>
    </citation>
    <scope>NUCLEOTIDE SEQUENCE [LARGE SCALE GENOMIC DNA]</scope>
    <source>
        <strain evidence="2 3">LMG 22958</strain>
    </source>
</reference>
<organism evidence="2 3">
    <name type="scientific">Alteromonas hispanica</name>
    <dbReference type="NCBI Taxonomy" id="315421"/>
    <lineage>
        <taxon>Bacteria</taxon>
        <taxon>Pseudomonadati</taxon>
        <taxon>Pseudomonadota</taxon>
        <taxon>Gammaproteobacteria</taxon>
        <taxon>Alteromonadales</taxon>
        <taxon>Alteromonadaceae</taxon>
        <taxon>Alteromonas/Salinimonas group</taxon>
        <taxon>Alteromonas</taxon>
    </lineage>
</organism>
<dbReference type="Proteomes" id="UP000478837">
    <property type="component" value="Unassembled WGS sequence"/>
</dbReference>
<evidence type="ECO:0000313" key="2">
    <source>
        <dbReference type="EMBL" id="NDW22182.1"/>
    </source>
</evidence>
<protein>
    <submittedName>
        <fullName evidence="2">Uncharacterized protein</fullName>
    </submittedName>
</protein>
<evidence type="ECO:0000256" key="1">
    <source>
        <dbReference type="SAM" id="Phobius"/>
    </source>
</evidence>
<name>A0A6L9MVF5_9ALTE</name>
<feature type="transmembrane region" description="Helical" evidence="1">
    <location>
        <begin position="43"/>
        <end position="65"/>
    </location>
</feature>
<dbReference type="RefSeq" id="WP_071979910.1">
    <property type="nucleotide sequence ID" value="NZ_JAAAWP010000007.1"/>
</dbReference>
<keyword evidence="1" id="KW-0472">Membrane</keyword>
<dbReference type="AlphaFoldDB" id="A0A6L9MVF5"/>
<proteinExistence type="predicted"/>
<sequence>MLMTYVSYAVIAGGIFILSSFFSQKLLAKSKARKGEMQGGRKLVAFLAGAGVVTLLGAATAAAAVHTSTGFIL</sequence>
<keyword evidence="1" id="KW-1133">Transmembrane helix</keyword>
<comment type="caution">
    <text evidence="2">The sequence shown here is derived from an EMBL/GenBank/DDBJ whole genome shotgun (WGS) entry which is preliminary data.</text>
</comment>
<accession>A0A6L9MVF5</accession>
<feature type="transmembrane region" description="Helical" evidence="1">
    <location>
        <begin position="6"/>
        <end position="22"/>
    </location>
</feature>
<keyword evidence="1" id="KW-0812">Transmembrane</keyword>
<dbReference type="EMBL" id="JAAAWP010000007">
    <property type="protein sequence ID" value="NDW22182.1"/>
    <property type="molecule type" value="Genomic_DNA"/>
</dbReference>